<evidence type="ECO:0000313" key="3">
    <source>
        <dbReference type="Proteomes" id="UP000299102"/>
    </source>
</evidence>
<gene>
    <name evidence="2" type="ORF">EVAR_14057_1</name>
</gene>
<accession>A0A4C1UNF7</accession>
<dbReference type="Proteomes" id="UP000299102">
    <property type="component" value="Unassembled WGS sequence"/>
</dbReference>
<evidence type="ECO:0000256" key="1">
    <source>
        <dbReference type="SAM" id="MobiDB-lite"/>
    </source>
</evidence>
<dbReference type="AlphaFoldDB" id="A0A4C1UNF7"/>
<comment type="caution">
    <text evidence="2">The sequence shown here is derived from an EMBL/GenBank/DDBJ whole genome shotgun (WGS) entry which is preliminary data.</text>
</comment>
<protein>
    <submittedName>
        <fullName evidence="2">Uncharacterized protein</fullName>
    </submittedName>
</protein>
<organism evidence="2 3">
    <name type="scientific">Eumeta variegata</name>
    <name type="common">Bagworm moth</name>
    <name type="synonym">Eumeta japonica</name>
    <dbReference type="NCBI Taxonomy" id="151549"/>
    <lineage>
        <taxon>Eukaryota</taxon>
        <taxon>Metazoa</taxon>
        <taxon>Ecdysozoa</taxon>
        <taxon>Arthropoda</taxon>
        <taxon>Hexapoda</taxon>
        <taxon>Insecta</taxon>
        <taxon>Pterygota</taxon>
        <taxon>Neoptera</taxon>
        <taxon>Endopterygota</taxon>
        <taxon>Lepidoptera</taxon>
        <taxon>Glossata</taxon>
        <taxon>Ditrysia</taxon>
        <taxon>Tineoidea</taxon>
        <taxon>Psychidae</taxon>
        <taxon>Oiketicinae</taxon>
        <taxon>Eumeta</taxon>
    </lineage>
</organism>
<feature type="region of interest" description="Disordered" evidence="1">
    <location>
        <begin position="113"/>
        <end position="133"/>
    </location>
</feature>
<keyword evidence="3" id="KW-1185">Reference proteome</keyword>
<reference evidence="2 3" key="1">
    <citation type="journal article" date="2019" name="Commun. Biol.">
        <title>The bagworm genome reveals a unique fibroin gene that provides high tensile strength.</title>
        <authorList>
            <person name="Kono N."/>
            <person name="Nakamura H."/>
            <person name="Ohtoshi R."/>
            <person name="Tomita M."/>
            <person name="Numata K."/>
            <person name="Arakawa K."/>
        </authorList>
    </citation>
    <scope>NUCLEOTIDE SEQUENCE [LARGE SCALE GENOMIC DNA]</scope>
</reference>
<name>A0A4C1UNF7_EUMVA</name>
<evidence type="ECO:0000313" key="2">
    <source>
        <dbReference type="EMBL" id="GBP27869.1"/>
    </source>
</evidence>
<dbReference type="EMBL" id="BGZK01000200">
    <property type="protein sequence ID" value="GBP27869.1"/>
    <property type="molecule type" value="Genomic_DNA"/>
</dbReference>
<sequence length="133" mass="14646">MLKIALRGFSGPRRGSGLKRGFVSSRAIALGVGRFGLLTNSSVTRNYLHLQNKCGAISAGAARFVVATRAIVLLPRTRRGTNRVCDVGKWPQNKQEWLGTIKYVNNNLPVRSKRRASANSTPTLTQGFRTRHI</sequence>
<feature type="compositionally biased region" description="Polar residues" evidence="1">
    <location>
        <begin position="117"/>
        <end position="133"/>
    </location>
</feature>
<proteinExistence type="predicted"/>